<reference evidence="1 2" key="1">
    <citation type="submission" date="2015-07" db="EMBL/GenBank/DDBJ databases">
        <title>Comparative genomics of the Sigatoka disease complex on banana suggests a link between parallel evolutionary changes in Pseudocercospora fijiensis and Pseudocercospora eumusae and increased virulence on the banana host.</title>
        <authorList>
            <person name="Chang T.-C."/>
            <person name="Salvucci A."/>
            <person name="Crous P.W."/>
            <person name="Stergiopoulos I."/>
        </authorList>
    </citation>
    <scope>NUCLEOTIDE SEQUENCE [LARGE SCALE GENOMIC DNA]</scope>
    <source>
        <strain evidence="1 2">CBS 114824</strain>
    </source>
</reference>
<proteinExistence type="predicted"/>
<dbReference type="EMBL" id="LFZN01000022">
    <property type="protein sequence ID" value="KXT04264.1"/>
    <property type="molecule type" value="Genomic_DNA"/>
</dbReference>
<feature type="non-terminal residue" evidence="1">
    <location>
        <position position="1"/>
    </location>
</feature>
<comment type="caution">
    <text evidence="1">The sequence shown here is derived from an EMBL/GenBank/DDBJ whole genome shotgun (WGS) entry which is preliminary data.</text>
</comment>
<accession>A0A139HP56</accession>
<gene>
    <name evidence="1" type="ORF">AC578_7899</name>
</gene>
<sequence>WAVPSWSHPAHKQFKSRFCFAWSSKNSQALPSQGCDMPTAASSGLSATTNVPLARATHSSSLEINRTPSATCPDRSDPTALRIGVATHVASASGAHGKGAKSNSTRLCPVLLGGVDSRPAGGEKKFAESKRVYGGSDAMSRTSIMGTMRDLDSQHPPFLRVVIRRLRSRQSSSQLPLQGLCLKRFVESGPSRLERARSRCSTGKGSLRLAVTWAIEQPKMAVLMAHHFRFLIARSWSPPTACQLETQIRDGTA</sequence>
<dbReference type="Proteomes" id="UP000070133">
    <property type="component" value="Unassembled WGS sequence"/>
</dbReference>
<name>A0A139HP56_9PEZI</name>
<organism evidence="1 2">
    <name type="scientific">Pseudocercospora eumusae</name>
    <dbReference type="NCBI Taxonomy" id="321146"/>
    <lineage>
        <taxon>Eukaryota</taxon>
        <taxon>Fungi</taxon>
        <taxon>Dikarya</taxon>
        <taxon>Ascomycota</taxon>
        <taxon>Pezizomycotina</taxon>
        <taxon>Dothideomycetes</taxon>
        <taxon>Dothideomycetidae</taxon>
        <taxon>Mycosphaerellales</taxon>
        <taxon>Mycosphaerellaceae</taxon>
        <taxon>Pseudocercospora</taxon>
    </lineage>
</organism>
<keyword evidence="2" id="KW-1185">Reference proteome</keyword>
<evidence type="ECO:0000313" key="1">
    <source>
        <dbReference type="EMBL" id="KXT04264.1"/>
    </source>
</evidence>
<evidence type="ECO:0000313" key="2">
    <source>
        <dbReference type="Proteomes" id="UP000070133"/>
    </source>
</evidence>
<protein>
    <submittedName>
        <fullName evidence="1">Uncharacterized protein</fullName>
    </submittedName>
</protein>
<dbReference type="AlphaFoldDB" id="A0A139HP56"/>